<dbReference type="InterPro" id="IPR018957">
    <property type="entry name" value="Znf_C3HC4_RING-type"/>
</dbReference>
<accession>A0A1I7T787</accession>
<evidence type="ECO:0000313" key="9">
    <source>
        <dbReference type="WBParaSite" id="Csp11.Scaffold527.g3095.t1"/>
    </source>
</evidence>
<dbReference type="GO" id="GO:0005634">
    <property type="term" value="C:nucleus"/>
    <property type="evidence" value="ECO:0007669"/>
    <property type="project" value="TreeGrafter"/>
</dbReference>
<dbReference type="PROSITE" id="PS00518">
    <property type="entry name" value="ZF_RING_1"/>
    <property type="match status" value="1"/>
</dbReference>
<dbReference type="InterPro" id="IPR017907">
    <property type="entry name" value="Znf_RING_CS"/>
</dbReference>
<feature type="domain" description="WWE" evidence="7">
    <location>
        <begin position="22"/>
        <end position="102"/>
    </location>
</feature>
<dbReference type="Proteomes" id="UP000095282">
    <property type="component" value="Unplaced"/>
</dbReference>
<dbReference type="SUPFAM" id="SSF117839">
    <property type="entry name" value="WWE domain"/>
    <property type="match status" value="2"/>
</dbReference>
<dbReference type="InterPro" id="IPR004170">
    <property type="entry name" value="WWE_dom"/>
</dbReference>
<dbReference type="InterPro" id="IPR013083">
    <property type="entry name" value="Znf_RING/FYVE/PHD"/>
</dbReference>
<evidence type="ECO:0000256" key="2">
    <source>
        <dbReference type="ARBA" id="ARBA00022771"/>
    </source>
</evidence>
<dbReference type="WBParaSite" id="Csp11.Scaffold527.g3095.t1">
    <property type="protein sequence ID" value="Csp11.Scaffold527.g3095.t1"/>
    <property type="gene ID" value="Csp11.Scaffold527.g3095"/>
</dbReference>
<dbReference type="STRING" id="1561998.A0A1I7T787"/>
<dbReference type="AlphaFoldDB" id="A0A1I7T787"/>
<keyword evidence="3" id="KW-0862">Zinc</keyword>
<keyword evidence="2 4" id="KW-0863">Zinc-finger</keyword>
<reference evidence="9" key="1">
    <citation type="submission" date="2016-11" db="UniProtKB">
        <authorList>
            <consortium name="WormBaseParasite"/>
        </authorList>
    </citation>
    <scope>IDENTIFICATION</scope>
</reference>
<proteinExistence type="predicted"/>
<keyword evidence="1" id="KW-0479">Metal-binding</keyword>
<protein>
    <submittedName>
        <fullName evidence="9">E3 ubiquitin-protein ligase</fullName>
    </submittedName>
</protein>
<dbReference type="GO" id="GO:0016055">
    <property type="term" value="P:Wnt signaling pathway"/>
    <property type="evidence" value="ECO:0007669"/>
    <property type="project" value="InterPro"/>
</dbReference>
<dbReference type="GO" id="GO:0008270">
    <property type="term" value="F:zinc ion binding"/>
    <property type="evidence" value="ECO:0007669"/>
    <property type="project" value="UniProtKB-UniRule"/>
</dbReference>
<organism evidence="8 9">
    <name type="scientific">Caenorhabditis tropicalis</name>
    <dbReference type="NCBI Taxonomy" id="1561998"/>
    <lineage>
        <taxon>Eukaryota</taxon>
        <taxon>Metazoa</taxon>
        <taxon>Ecdysozoa</taxon>
        <taxon>Nematoda</taxon>
        <taxon>Chromadorea</taxon>
        <taxon>Rhabditida</taxon>
        <taxon>Rhabditina</taxon>
        <taxon>Rhabditomorpha</taxon>
        <taxon>Rhabditoidea</taxon>
        <taxon>Rhabditidae</taxon>
        <taxon>Peloderinae</taxon>
        <taxon>Caenorhabditis</taxon>
    </lineage>
</organism>
<dbReference type="PROSITE" id="PS50089">
    <property type="entry name" value="ZF_RING_2"/>
    <property type="match status" value="1"/>
</dbReference>
<dbReference type="SMART" id="SM00184">
    <property type="entry name" value="RING"/>
    <property type="match status" value="1"/>
</dbReference>
<sequence length="328" mass="38071">MAPTVKRKNKESKTTKKNKINKASKKVKKPKNDGSYLWIYGDPTFDKDAYEFHPAVQEHIDRCWSRGKKKCSIIVFAIEWTLDFGSMTMSKRYSSTKKQIKRIPKSSAKTFKNLIGIAGGLYRRTGGFQQTENLCNICLYVPTIPTRIDTCGHVFCFVCLKSNYNLGLECPSCRGRISRHLVSDPVIRCDLDLHTVCPDEYTKDCGSMFTISEDGKGTKSTEPLRRSDRSTRTKYYWIYQAKQAGWYRYDPKNEKYLEECFLRKKNRCTLFICGHNMTINLKDLIQERITDGEVHRRRIKRIRAIDVKKYRVRGIAGIDTFAYPVLTN</sequence>
<feature type="domain" description="WWE" evidence="7">
    <location>
        <begin position="223"/>
        <end position="301"/>
    </location>
</feature>
<dbReference type="SUPFAM" id="SSF57850">
    <property type="entry name" value="RING/U-box"/>
    <property type="match status" value="1"/>
</dbReference>
<dbReference type="GO" id="GO:0006511">
    <property type="term" value="P:ubiquitin-dependent protein catabolic process"/>
    <property type="evidence" value="ECO:0007669"/>
    <property type="project" value="UniProtKB-UniRule"/>
</dbReference>
<dbReference type="Pfam" id="PF02825">
    <property type="entry name" value="WWE"/>
    <property type="match status" value="2"/>
</dbReference>
<dbReference type="InterPro" id="IPR033509">
    <property type="entry name" value="RNF146"/>
</dbReference>
<dbReference type="PROSITE" id="PS50918">
    <property type="entry name" value="WWE"/>
    <property type="match status" value="2"/>
</dbReference>
<evidence type="ECO:0000256" key="3">
    <source>
        <dbReference type="ARBA" id="ARBA00022833"/>
    </source>
</evidence>
<dbReference type="eggNOG" id="KOG0824">
    <property type="taxonomic scope" value="Eukaryota"/>
</dbReference>
<feature type="domain" description="RING-type" evidence="6">
    <location>
        <begin position="135"/>
        <end position="174"/>
    </location>
</feature>
<dbReference type="GO" id="GO:0061630">
    <property type="term" value="F:ubiquitin protein ligase activity"/>
    <property type="evidence" value="ECO:0007669"/>
    <property type="project" value="UniProtKB-UniRule"/>
</dbReference>
<feature type="compositionally biased region" description="Basic residues" evidence="5">
    <location>
        <begin position="1"/>
        <end position="29"/>
    </location>
</feature>
<dbReference type="GO" id="GO:0051865">
    <property type="term" value="P:protein autoubiquitination"/>
    <property type="evidence" value="ECO:0007669"/>
    <property type="project" value="UniProtKB-UniRule"/>
</dbReference>
<dbReference type="InterPro" id="IPR037197">
    <property type="entry name" value="WWE_dom_sf"/>
</dbReference>
<dbReference type="PANTHER" id="PTHR13417:SF7">
    <property type="entry name" value="RING-TYPE DOMAIN-CONTAINING PROTEIN"/>
    <property type="match status" value="1"/>
</dbReference>
<dbReference type="GO" id="GO:0005829">
    <property type="term" value="C:cytosol"/>
    <property type="evidence" value="ECO:0007669"/>
    <property type="project" value="UniProtKB-SubCell"/>
</dbReference>
<evidence type="ECO:0000256" key="5">
    <source>
        <dbReference type="SAM" id="MobiDB-lite"/>
    </source>
</evidence>
<keyword evidence="8" id="KW-1185">Reference proteome</keyword>
<evidence type="ECO:0000259" key="6">
    <source>
        <dbReference type="PROSITE" id="PS50089"/>
    </source>
</evidence>
<dbReference type="GO" id="GO:0072572">
    <property type="term" value="F:poly-ADP-D-ribose binding"/>
    <property type="evidence" value="ECO:0007669"/>
    <property type="project" value="UniProtKB-UniRule"/>
</dbReference>
<dbReference type="InterPro" id="IPR001841">
    <property type="entry name" value="Znf_RING"/>
</dbReference>
<dbReference type="SMART" id="SM00678">
    <property type="entry name" value="WWE"/>
    <property type="match status" value="2"/>
</dbReference>
<dbReference type="Gene3D" id="3.30.720.50">
    <property type="match status" value="2"/>
</dbReference>
<evidence type="ECO:0000313" key="8">
    <source>
        <dbReference type="Proteomes" id="UP000095282"/>
    </source>
</evidence>
<dbReference type="InterPro" id="IPR018123">
    <property type="entry name" value="WWE-dom_subgr"/>
</dbReference>
<name>A0A1I7T787_9PELO</name>
<evidence type="ECO:0000256" key="4">
    <source>
        <dbReference type="PROSITE-ProRule" id="PRU00175"/>
    </source>
</evidence>
<dbReference type="Pfam" id="PF00097">
    <property type="entry name" value="zf-C3HC4"/>
    <property type="match status" value="1"/>
</dbReference>
<dbReference type="Gene3D" id="3.30.40.10">
    <property type="entry name" value="Zinc/RING finger domain, C3HC4 (zinc finger)"/>
    <property type="match status" value="1"/>
</dbReference>
<dbReference type="PANTHER" id="PTHR13417">
    <property type="entry name" value="E3 UBIQUITIN-PROTEIN LIGASE RNF146"/>
    <property type="match status" value="1"/>
</dbReference>
<evidence type="ECO:0000259" key="7">
    <source>
        <dbReference type="PROSITE" id="PS50918"/>
    </source>
</evidence>
<feature type="region of interest" description="Disordered" evidence="5">
    <location>
        <begin position="1"/>
        <end position="30"/>
    </location>
</feature>
<evidence type="ECO:0000256" key="1">
    <source>
        <dbReference type="ARBA" id="ARBA00022723"/>
    </source>
</evidence>